<keyword evidence="3" id="KW-1185">Reference proteome</keyword>
<sequence length="214" mass="24466">MGTGSISRPSPSTMIRLGLRLVLTHYLNSAHPRQVYINQRLRSGLRASGRRRGPARHDLCRDRGELHPESRDRHRDDAFPLRDPLDRLRPAWRADPRDAGRAARHERLPHIRHAASGYRRIRPSDTALVHADHRAWLEERLAAPFPGRTVVVTHHCPHPGLISQRREELDPAYGSNLLPTIERFQPETWLFGHTQRRAEAEVGRSAIPAARPNC</sequence>
<dbReference type="STRING" id="53463.SAMN05444389_102507"/>
<dbReference type="AlphaFoldDB" id="A0A1M7F3F2"/>
<dbReference type="EMBL" id="FRCK01000002">
    <property type="protein sequence ID" value="SHL98581.1"/>
    <property type="molecule type" value="Genomic_DNA"/>
</dbReference>
<evidence type="ECO:0000313" key="3">
    <source>
        <dbReference type="Proteomes" id="UP000184444"/>
    </source>
</evidence>
<reference evidence="3" key="1">
    <citation type="submission" date="2016-11" db="EMBL/GenBank/DDBJ databases">
        <authorList>
            <person name="Varghese N."/>
            <person name="Submissions S."/>
        </authorList>
    </citation>
    <scope>NUCLEOTIDE SEQUENCE [LARGE SCALE GENOMIC DNA]</scope>
    <source>
        <strain evidence="3">DSM 6637</strain>
    </source>
</reference>
<evidence type="ECO:0008006" key="4">
    <source>
        <dbReference type="Google" id="ProtNLM"/>
    </source>
</evidence>
<evidence type="ECO:0000256" key="1">
    <source>
        <dbReference type="SAM" id="MobiDB-lite"/>
    </source>
</evidence>
<organism evidence="2 3">
    <name type="scientific">Paracoccus solventivorans</name>
    <dbReference type="NCBI Taxonomy" id="53463"/>
    <lineage>
        <taxon>Bacteria</taxon>
        <taxon>Pseudomonadati</taxon>
        <taxon>Pseudomonadota</taxon>
        <taxon>Alphaproteobacteria</taxon>
        <taxon>Rhodobacterales</taxon>
        <taxon>Paracoccaceae</taxon>
        <taxon>Paracoccus</taxon>
    </lineage>
</organism>
<accession>A0A1M7F3F2</accession>
<gene>
    <name evidence="2" type="ORF">SAMN05444389_102507</name>
</gene>
<evidence type="ECO:0000313" key="2">
    <source>
        <dbReference type="EMBL" id="SHL98581.1"/>
    </source>
</evidence>
<protein>
    <recommendedName>
        <fullName evidence="4">Calcineurin-like phosphoesterase</fullName>
    </recommendedName>
</protein>
<proteinExistence type="predicted"/>
<feature type="compositionally biased region" description="Basic and acidic residues" evidence="1">
    <location>
        <begin position="55"/>
        <end position="80"/>
    </location>
</feature>
<dbReference type="InterPro" id="IPR029052">
    <property type="entry name" value="Metallo-depent_PP-like"/>
</dbReference>
<dbReference type="Gene3D" id="3.60.21.10">
    <property type="match status" value="1"/>
</dbReference>
<dbReference type="SUPFAM" id="SSF56300">
    <property type="entry name" value="Metallo-dependent phosphatases"/>
    <property type="match status" value="1"/>
</dbReference>
<dbReference type="Proteomes" id="UP000184444">
    <property type="component" value="Unassembled WGS sequence"/>
</dbReference>
<name>A0A1M7F3F2_9RHOB</name>
<feature type="region of interest" description="Disordered" evidence="1">
    <location>
        <begin position="47"/>
        <end position="80"/>
    </location>
</feature>